<keyword evidence="4" id="KW-0004">4Fe-4S</keyword>
<dbReference type="PANTHER" id="PTHR43105:SF9">
    <property type="entry name" value="NADPH-FE(3+) OXIDOREDUCTASE SUBUNIT ALPHA"/>
    <property type="match status" value="1"/>
</dbReference>
<dbReference type="InterPro" id="IPR006657">
    <property type="entry name" value="MoPterin_dinucl-bd_dom"/>
</dbReference>
<dbReference type="SUPFAM" id="SSF53706">
    <property type="entry name" value="Formate dehydrogenase/DMSO reductase, domains 1-3"/>
    <property type="match status" value="1"/>
</dbReference>
<proteinExistence type="inferred from homology"/>
<evidence type="ECO:0000256" key="10">
    <source>
        <dbReference type="ARBA" id="ARBA00023063"/>
    </source>
</evidence>
<comment type="caution">
    <text evidence="12">The sequence shown here is derived from an EMBL/GenBank/DDBJ whole genome shotgun (WGS) entry which is preliminary data.</text>
</comment>
<dbReference type="Pfam" id="PF04324">
    <property type="entry name" value="Fer2_BFD"/>
    <property type="match status" value="1"/>
</dbReference>
<dbReference type="InterPro" id="IPR050123">
    <property type="entry name" value="Prok_molybdopt-oxidoreductase"/>
</dbReference>
<accession>A0ABW2IHL2</accession>
<dbReference type="InterPro" id="IPR027467">
    <property type="entry name" value="MopterinOxRdtase_cofactor_BS"/>
</dbReference>
<dbReference type="InterPro" id="IPR006656">
    <property type="entry name" value="Mopterin_OxRdtase"/>
</dbReference>
<keyword evidence="6" id="KW-0479">Metal-binding</keyword>
<evidence type="ECO:0000256" key="3">
    <source>
        <dbReference type="ARBA" id="ARBA00008747"/>
    </source>
</evidence>
<sequence>MPLEESLASKLTGTRTTCPYCGVGCGVIANPSDDGQAADIQGDPEHPSNFGKLCSKGSALGETLTLEERLLEPELEGSKTDWNSALDRVAGKFLQTIAEHGPDSVAFYVSGQLLTEDYYVANKLMKGFIGSSNIDTNSRLCMASSVAGHKRAFGTDTVPGCYEDLELADLVVLIGSNFAWCHPVLHQRLLAAKIERGTKIVVVDPRDTATTDAADLHLKIKVGGDVALFNALFAYLANSNAYNDTFVTDHTNGLGSALEVASSFSMDEVVEATGLTIENIETFFEWYEETSRTLSIYSQGVNQSSSGTNKVNAIINCHLITGRIGRPGMGPFSITGQPNAMGGREVGGLANQLAVHMDFEPESLDRVKRFWKAPNLTRGPGLKAVDMFDAVHEGKIKALWIMATNPAVSMPNAAKVRDAIEKCPFVVVSDIVENSDTLTLADVKLPATGWGEKSGTVTNSERRISRQRSFLKPPGNTKHDWEIICEVAQRMGFNGFSFQNPSEIFREYAQMSTFENNQSRDFDIGKFSEVSSSEYDQIKPFQWPKTGNAEQDTSAKRFFANGQFFTIDKRANFVPTPVRSAINLIDTEFDLVLNTGRIRDQWHTMTRTGKTQRLSTHIGEPYVEINPKDALRLNLKDADVAVVSSKWGKAYLRAIVTDRVSQGNVFSPIHWTRRYASRACIDEVTSPAHDPTSGQPELKYTPVNIRKMELEWWAYIGTMKEIEPSQLSGAVYWAISRRGDGWAVELAGDTSTGDLSHYLKSLTSKFPDSEIISFENSVSKEFRYSEFNSNQLQAAVFASFNGPVEADRTWIGQNIGKTLSQEERLRVLAGRPPSGQVSGKIVCSCMGVGSGEILRSIQAGANTVAKVGEQTCAGTNCGSCKPEIAAMIKVQSEVSTKMNLEAAE</sequence>
<dbReference type="Gene3D" id="3.40.50.740">
    <property type="match status" value="1"/>
</dbReference>
<dbReference type="InterPro" id="IPR006963">
    <property type="entry name" value="Mopterin_OxRdtase_4Fe-4S_dom"/>
</dbReference>
<dbReference type="InterPro" id="IPR041957">
    <property type="entry name" value="CT_Nitrate-R-NapA-like"/>
</dbReference>
<keyword evidence="5" id="KW-0500">Molybdenum</keyword>
<dbReference type="CDD" id="cd02791">
    <property type="entry name" value="MopB_CT_Nitrate-R-NapA-like"/>
    <property type="match status" value="1"/>
</dbReference>
<dbReference type="EMBL" id="JBHTBR010000002">
    <property type="protein sequence ID" value="MFC7290601.1"/>
    <property type="molecule type" value="Genomic_DNA"/>
</dbReference>
<keyword evidence="9" id="KW-0411">Iron-sulfur</keyword>
<keyword evidence="7" id="KW-0560">Oxidoreductase</keyword>
<gene>
    <name evidence="12" type="ORF">ACFQS8_03145</name>
</gene>
<evidence type="ECO:0000313" key="12">
    <source>
        <dbReference type="EMBL" id="MFC7290601.1"/>
    </source>
</evidence>
<evidence type="ECO:0000256" key="7">
    <source>
        <dbReference type="ARBA" id="ARBA00023002"/>
    </source>
</evidence>
<dbReference type="PANTHER" id="PTHR43105">
    <property type="entry name" value="RESPIRATORY NITRATE REDUCTASE"/>
    <property type="match status" value="1"/>
</dbReference>
<evidence type="ECO:0000256" key="5">
    <source>
        <dbReference type="ARBA" id="ARBA00022505"/>
    </source>
</evidence>
<evidence type="ECO:0000259" key="11">
    <source>
        <dbReference type="PROSITE" id="PS51669"/>
    </source>
</evidence>
<dbReference type="PROSITE" id="PS51669">
    <property type="entry name" value="4FE4S_MOW_BIS_MGD"/>
    <property type="match status" value="1"/>
</dbReference>
<organism evidence="12 13">
    <name type="scientific">Hirschia litorea</name>
    <dbReference type="NCBI Taxonomy" id="1199156"/>
    <lineage>
        <taxon>Bacteria</taxon>
        <taxon>Pseudomonadati</taxon>
        <taxon>Pseudomonadota</taxon>
        <taxon>Alphaproteobacteria</taxon>
        <taxon>Hyphomonadales</taxon>
        <taxon>Hyphomonadaceae</taxon>
        <taxon>Hirschia</taxon>
    </lineage>
</organism>
<dbReference type="InterPro" id="IPR009010">
    <property type="entry name" value="Asp_de-COase-like_dom_sf"/>
</dbReference>
<reference evidence="13" key="1">
    <citation type="journal article" date="2019" name="Int. J. Syst. Evol. Microbiol.">
        <title>The Global Catalogue of Microorganisms (GCM) 10K type strain sequencing project: providing services to taxonomists for standard genome sequencing and annotation.</title>
        <authorList>
            <consortium name="The Broad Institute Genomics Platform"/>
            <consortium name="The Broad Institute Genome Sequencing Center for Infectious Disease"/>
            <person name="Wu L."/>
            <person name="Ma J."/>
        </authorList>
    </citation>
    <scope>NUCLEOTIDE SEQUENCE [LARGE SCALE GENOMIC DNA]</scope>
    <source>
        <strain evidence="13">CCUG 51308</strain>
    </source>
</reference>
<keyword evidence="8" id="KW-0408">Iron</keyword>
<dbReference type="Gene3D" id="2.40.40.20">
    <property type="match status" value="1"/>
</dbReference>
<dbReference type="Gene3D" id="2.20.25.90">
    <property type="entry name" value="ADC-like domains"/>
    <property type="match status" value="1"/>
</dbReference>
<dbReference type="CDD" id="cd02754">
    <property type="entry name" value="MopB_Nitrate-R-NapA-like"/>
    <property type="match status" value="1"/>
</dbReference>
<dbReference type="Pfam" id="PF00384">
    <property type="entry name" value="Molybdopterin"/>
    <property type="match status" value="1"/>
</dbReference>
<keyword evidence="10" id="KW-0534">Nitrate assimilation</keyword>
<name>A0ABW2IHL2_9PROT</name>
<dbReference type="Pfam" id="PF04879">
    <property type="entry name" value="Molybdop_Fe4S4"/>
    <property type="match status" value="1"/>
</dbReference>
<evidence type="ECO:0000256" key="1">
    <source>
        <dbReference type="ARBA" id="ARBA00001942"/>
    </source>
</evidence>
<protein>
    <submittedName>
        <fullName evidence="12">Molybdopterin-dependent oxidoreductase</fullName>
    </submittedName>
</protein>
<dbReference type="Pfam" id="PF01568">
    <property type="entry name" value="Molydop_binding"/>
    <property type="match status" value="1"/>
</dbReference>
<keyword evidence="13" id="KW-1185">Reference proteome</keyword>
<dbReference type="SMART" id="SM00926">
    <property type="entry name" value="Molybdop_Fe4S4"/>
    <property type="match status" value="1"/>
</dbReference>
<dbReference type="RefSeq" id="WP_382165622.1">
    <property type="nucleotide sequence ID" value="NZ_JBHTBR010000002.1"/>
</dbReference>
<evidence type="ECO:0000256" key="6">
    <source>
        <dbReference type="ARBA" id="ARBA00022723"/>
    </source>
</evidence>
<dbReference type="Gene3D" id="3.40.228.10">
    <property type="entry name" value="Dimethylsulfoxide Reductase, domain 2"/>
    <property type="match status" value="1"/>
</dbReference>
<feature type="domain" description="4Fe-4S Mo/W bis-MGD-type" evidence="11">
    <location>
        <begin position="11"/>
        <end position="68"/>
    </location>
</feature>
<evidence type="ECO:0000256" key="9">
    <source>
        <dbReference type="ARBA" id="ARBA00023014"/>
    </source>
</evidence>
<comment type="cofactor">
    <cofactor evidence="2">
        <name>[4Fe-4S] cluster</name>
        <dbReference type="ChEBI" id="CHEBI:49883"/>
    </cofactor>
</comment>
<comment type="cofactor">
    <cofactor evidence="1">
        <name>Mo-bis(molybdopterin guanine dinucleotide)</name>
        <dbReference type="ChEBI" id="CHEBI:60539"/>
    </cofactor>
</comment>
<dbReference type="Gene3D" id="1.10.10.1100">
    <property type="entry name" value="BFD-like [2Fe-2S]-binding domain"/>
    <property type="match status" value="1"/>
</dbReference>
<evidence type="ECO:0000256" key="2">
    <source>
        <dbReference type="ARBA" id="ARBA00001966"/>
    </source>
</evidence>
<dbReference type="PROSITE" id="PS00551">
    <property type="entry name" value="MOLYBDOPTERIN_PROK_1"/>
    <property type="match status" value="1"/>
</dbReference>
<comment type="similarity">
    <text evidence="3">Belongs to the prokaryotic molybdopterin-containing oxidoreductase family. NasA/NapA/NarB subfamily.</text>
</comment>
<evidence type="ECO:0000313" key="13">
    <source>
        <dbReference type="Proteomes" id="UP001596492"/>
    </source>
</evidence>
<dbReference type="InterPro" id="IPR041854">
    <property type="entry name" value="BFD-like_2Fe2S-bd_dom_sf"/>
</dbReference>
<dbReference type="InterPro" id="IPR007419">
    <property type="entry name" value="BFD-like_2Fe2S-bd_dom"/>
</dbReference>
<evidence type="ECO:0000256" key="4">
    <source>
        <dbReference type="ARBA" id="ARBA00022485"/>
    </source>
</evidence>
<evidence type="ECO:0000256" key="8">
    <source>
        <dbReference type="ARBA" id="ARBA00023004"/>
    </source>
</evidence>
<dbReference type="Proteomes" id="UP001596492">
    <property type="component" value="Unassembled WGS sequence"/>
</dbReference>
<dbReference type="SUPFAM" id="SSF50692">
    <property type="entry name" value="ADC-like"/>
    <property type="match status" value="1"/>
</dbReference>